<keyword evidence="1" id="KW-1133">Transmembrane helix</keyword>
<sequence>MRGFLLFIVVICLASTIAIAQWPNNNNGQQFLNIPNFNDICSQPGSNCVSQNTVCDSKGNCKTTTNGAAIVTNSFVAFIFCCSAAMTLIWRRFHI</sequence>
<name>A0A9J6BXL9_POLVA</name>
<feature type="transmembrane region" description="Helical" evidence="1">
    <location>
        <begin position="68"/>
        <end position="90"/>
    </location>
</feature>
<feature type="chain" id="PRO_5039937679" description="Transmembrane protein" evidence="2">
    <location>
        <begin position="21"/>
        <end position="95"/>
    </location>
</feature>
<evidence type="ECO:0000313" key="4">
    <source>
        <dbReference type="Proteomes" id="UP001107558"/>
    </source>
</evidence>
<accession>A0A9J6BXL9</accession>
<proteinExistence type="predicted"/>
<dbReference type="Proteomes" id="UP001107558">
    <property type="component" value="Chromosome 2"/>
</dbReference>
<keyword evidence="1" id="KW-0812">Transmembrane</keyword>
<evidence type="ECO:0000256" key="1">
    <source>
        <dbReference type="SAM" id="Phobius"/>
    </source>
</evidence>
<evidence type="ECO:0000313" key="3">
    <source>
        <dbReference type="EMBL" id="KAG5674644.1"/>
    </source>
</evidence>
<organism evidence="3 4">
    <name type="scientific">Polypedilum vanderplanki</name>
    <name type="common">Sleeping chironomid midge</name>
    <dbReference type="NCBI Taxonomy" id="319348"/>
    <lineage>
        <taxon>Eukaryota</taxon>
        <taxon>Metazoa</taxon>
        <taxon>Ecdysozoa</taxon>
        <taxon>Arthropoda</taxon>
        <taxon>Hexapoda</taxon>
        <taxon>Insecta</taxon>
        <taxon>Pterygota</taxon>
        <taxon>Neoptera</taxon>
        <taxon>Endopterygota</taxon>
        <taxon>Diptera</taxon>
        <taxon>Nematocera</taxon>
        <taxon>Chironomoidea</taxon>
        <taxon>Chironomidae</taxon>
        <taxon>Chironominae</taxon>
        <taxon>Polypedilum</taxon>
        <taxon>Polypedilum</taxon>
    </lineage>
</organism>
<protein>
    <recommendedName>
        <fullName evidence="5">Transmembrane protein</fullName>
    </recommendedName>
</protein>
<feature type="signal peptide" evidence="2">
    <location>
        <begin position="1"/>
        <end position="20"/>
    </location>
</feature>
<comment type="caution">
    <text evidence="3">The sequence shown here is derived from an EMBL/GenBank/DDBJ whole genome shotgun (WGS) entry which is preliminary data.</text>
</comment>
<keyword evidence="4" id="KW-1185">Reference proteome</keyword>
<reference evidence="3" key="1">
    <citation type="submission" date="2021-03" db="EMBL/GenBank/DDBJ databases">
        <title>Chromosome level genome of the anhydrobiotic midge Polypedilum vanderplanki.</title>
        <authorList>
            <person name="Yoshida Y."/>
            <person name="Kikawada T."/>
            <person name="Gusev O."/>
        </authorList>
    </citation>
    <scope>NUCLEOTIDE SEQUENCE</scope>
    <source>
        <strain evidence="3">NIAS01</strain>
        <tissue evidence="3">Whole body or cell culture</tissue>
    </source>
</reference>
<evidence type="ECO:0008006" key="5">
    <source>
        <dbReference type="Google" id="ProtNLM"/>
    </source>
</evidence>
<dbReference type="EMBL" id="JADBJN010000002">
    <property type="protein sequence ID" value="KAG5674644.1"/>
    <property type="molecule type" value="Genomic_DNA"/>
</dbReference>
<evidence type="ECO:0000256" key="2">
    <source>
        <dbReference type="SAM" id="SignalP"/>
    </source>
</evidence>
<keyword evidence="2" id="KW-0732">Signal</keyword>
<keyword evidence="1" id="KW-0472">Membrane</keyword>
<dbReference type="AlphaFoldDB" id="A0A9J6BXL9"/>
<gene>
    <name evidence="3" type="ORF">PVAND_004598</name>
</gene>